<accession>A0ABW0M5W8</accession>
<evidence type="ECO:0000313" key="1">
    <source>
        <dbReference type="EMBL" id="MFC5472990.1"/>
    </source>
</evidence>
<proteinExistence type="predicted"/>
<dbReference type="EMBL" id="JBHSMT010000008">
    <property type="protein sequence ID" value="MFC5472990.1"/>
    <property type="molecule type" value="Genomic_DNA"/>
</dbReference>
<dbReference type="Proteomes" id="UP001596045">
    <property type="component" value="Unassembled WGS sequence"/>
</dbReference>
<keyword evidence="2" id="KW-1185">Reference proteome</keyword>
<organism evidence="1 2">
    <name type="scientific">Paraherbaspirillum soli</name>
    <dbReference type="NCBI Taxonomy" id="631222"/>
    <lineage>
        <taxon>Bacteria</taxon>
        <taxon>Pseudomonadati</taxon>
        <taxon>Pseudomonadota</taxon>
        <taxon>Betaproteobacteria</taxon>
        <taxon>Burkholderiales</taxon>
        <taxon>Oxalobacteraceae</taxon>
        <taxon>Paraherbaspirillum</taxon>
    </lineage>
</organism>
<protein>
    <submittedName>
        <fullName evidence="1">DUF2827 domain-containing protein</fullName>
    </submittedName>
</protein>
<evidence type="ECO:0000313" key="2">
    <source>
        <dbReference type="Proteomes" id="UP001596045"/>
    </source>
</evidence>
<dbReference type="Pfam" id="PF10933">
    <property type="entry name" value="DUF2827"/>
    <property type="match status" value="1"/>
</dbReference>
<comment type="caution">
    <text evidence="1">The sequence shown here is derived from an EMBL/GenBank/DDBJ whole genome shotgun (WGS) entry which is preliminary data.</text>
</comment>
<dbReference type="InterPro" id="IPR021234">
    <property type="entry name" value="DUF2827"/>
</dbReference>
<sequence length="385" mass="43220">MKKINVGISVFAVQGAQLWSNGINQNLAFLVLLLQSSPQVGRVFLLNGGNLDHIPVEMGFDGLDAPLVKPQDVTHELDVVIEMGAQLPLEWLLHVRALGVKIITFFVGHTYADNAESPMFDGPSGQIFNGTPWHEIWTLPHHMKASGPLLRTVSRVPVCAMPHIWSPLFIQRQIDQVEQDGHRFGYQPNAKPNAGENRRGWRTAIFEPNISVVKSCFIPMLVCEQAFRLEPQSVSTMMVMNTLQMKEHPTFNRFAINLDLTQQSKATYEPRVAFVECMAVHKMDAVVSHQWECEMNYLYYDALYGGYPLIHNSDYLKAAGVGIHYPDFEASAGGRALLDAWHKEPDFWDDYKRAGAAFLGDLSPTHPANVEAFVKRLQHTVEGQA</sequence>
<name>A0ABW0M5W8_9BURK</name>
<dbReference type="RefSeq" id="WP_378994985.1">
    <property type="nucleotide sequence ID" value="NZ_JBHSMT010000008.1"/>
</dbReference>
<reference evidence="2" key="1">
    <citation type="journal article" date="2019" name="Int. J. Syst. Evol. Microbiol.">
        <title>The Global Catalogue of Microorganisms (GCM) 10K type strain sequencing project: providing services to taxonomists for standard genome sequencing and annotation.</title>
        <authorList>
            <consortium name="The Broad Institute Genomics Platform"/>
            <consortium name="The Broad Institute Genome Sequencing Center for Infectious Disease"/>
            <person name="Wu L."/>
            <person name="Ma J."/>
        </authorList>
    </citation>
    <scope>NUCLEOTIDE SEQUENCE [LARGE SCALE GENOMIC DNA]</scope>
    <source>
        <strain evidence="2">JCM 17066</strain>
    </source>
</reference>
<gene>
    <name evidence="1" type="ORF">ACFPM8_03370</name>
</gene>